<proteinExistence type="predicted"/>
<dbReference type="Gene3D" id="1.25.40.10">
    <property type="entry name" value="Tetratricopeptide repeat domain"/>
    <property type="match status" value="1"/>
</dbReference>
<dbReference type="PANTHER" id="PTHR44314:SF1">
    <property type="entry name" value="CILIA- AND FLAGELLA-ASSOCIATED PROTEIN 70"/>
    <property type="match status" value="1"/>
</dbReference>
<sequence>MLQWVEMALAQEIQNHYGLTHYLLAAVCLYQQFYAHALEHIEETKNSYGSLHLEDQEPWSPSPSPRFSLEFGLKLNENGYSGDYAVAALSGHCLLALDRQKEAKEEYEHVLQSFSRPEDVHMVYVNCARVLESMEDRQTARKLMLLACKYSPTPYTWFKTGQLAEECFTESNYEDNRCAEVWAYLALVNLKLSRINEAELCYRQAVRHKLKCPGLTDLVEDEFKKIQIQKP</sequence>
<comment type="caution">
    <text evidence="3">The sequence shown here is derived from an EMBL/GenBank/DDBJ whole genome shotgun (WGS) entry which is preliminary data.</text>
</comment>
<dbReference type="AlphaFoldDB" id="A0AAV8XNT3"/>
<accession>A0AAV8XNT3</accession>
<dbReference type="GO" id="GO:0060271">
    <property type="term" value="P:cilium assembly"/>
    <property type="evidence" value="ECO:0007669"/>
    <property type="project" value="TreeGrafter"/>
</dbReference>
<dbReference type="GO" id="GO:0070062">
    <property type="term" value="C:extracellular exosome"/>
    <property type="evidence" value="ECO:0007669"/>
    <property type="project" value="TreeGrafter"/>
</dbReference>
<dbReference type="GO" id="GO:0003341">
    <property type="term" value="P:cilium movement"/>
    <property type="evidence" value="ECO:0007669"/>
    <property type="project" value="TreeGrafter"/>
</dbReference>
<dbReference type="SUPFAM" id="SSF48452">
    <property type="entry name" value="TPR-like"/>
    <property type="match status" value="1"/>
</dbReference>
<dbReference type="GO" id="GO:0031514">
    <property type="term" value="C:motile cilium"/>
    <property type="evidence" value="ECO:0007669"/>
    <property type="project" value="TreeGrafter"/>
</dbReference>
<keyword evidence="1" id="KW-0677">Repeat</keyword>
<evidence type="ECO:0000313" key="3">
    <source>
        <dbReference type="EMBL" id="KAJ8940442.1"/>
    </source>
</evidence>
<dbReference type="InterPro" id="IPR011990">
    <property type="entry name" value="TPR-like_helical_dom_sf"/>
</dbReference>
<reference evidence="3" key="1">
    <citation type="journal article" date="2023" name="Insect Mol. Biol.">
        <title>Genome sequencing provides insights into the evolution of gene families encoding plant cell wall-degrading enzymes in longhorned beetles.</title>
        <authorList>
            <person name="Shin N.R."/>
            <person name="Okamura Y."/>
            <person name="Kirsch R."/>
            <person name="Pauchet Y."/>
        </authorList>
    </citation>
    <scope>NUCLEOTIDE SEQUENCE</scope>
    <source>
        <strain evidence="3">AMC_N1</strain>
    </source>
</reference>
<dbReference type="Proteomes" id="UP001162162">
    <property type="component" value="Unassembled WGS sequence"/>
</dbReference>
<gene>
    <name evidence="3" type="ORF">NQ318_007142</name>
</gene>
<organism evidence="3 4">
    <name type="scientific">Aromia moschata</name>
    <dbReference type="NCBI Taxonomy" id="1265417"/>
    <lineage>
        <taxon>Eukaryota</taxon>
        <taxon>Metazoa</taxon>
        <taxon>Ecdysozoa</taxon>
        <taxon>Arthropoda</taxon>
        <taxon>Hexapoda</taxon>
        <taxon>Insecta</taxon>
        <taxon>Pterygota</taxon>
        <taxon>Neoptera</taxon>
        <taxon>Endopterygota</taxon>
        <taxon>Coleoptera</taxon>
        <taxon>Polyphaga</taxon>
        <taxon>Cucujiformia</taxon>
        <taxon>Chrysomeloidea</taxon>
        <taxon>Cerambycidae</taxon>
        <taxon>Cerambycinae</taxon>
        <taxon>Callichromatini</taxon>
        <taxon>Aromia</taxon>
    </lineage>
</organism>
<evidence type="ECO:0000256" key="1">
    <source>
        <dbReference type="ARBA" id="ARBA00022737"/>
    </source>
</evidence>
<dbReference type="EMBL" id="JAPWTK010000431">
    <property type="protein sequence ID" value="KAJ8940442.1"/>
    <property type="molecule type" value="Genomic_DNA"/>
</dbReference>
<keyword evidence="2" id="KW-0802">TPR repeat</keyword>
<dbReference type="InterPro" id="IPR052628">
    <property type="entry name" value="CFAP70"/>
</dbReference>
<name>A0AAV8XNT3_9CUCU</name>
<evidence type="ECO:0000313" key="4">
    <source>
        <dbReference type="Proteomes" id="UP001162162"/>
    </source>
</evidence>
<evidence type="ECO:0000256" key="2">
    <source>
        <dbReference type="ARBA" id="ARBA00022803"/>
    </source>
</evidence>
<dbReference type="PANTHER" id="PTHR44314">
    <property type="entry name" value="CILIA- AND FLAGELLA-ASSOCIATED PROTEIN 70"/>
    <property type="match status" value="1"/>
</dbReference>
<keyword evidence="4" id="KW-1185">Reference proteome</keyword>
<protein>
    <submittedName>
        <fullName evidence="3">Uncharacterized protein</fullName>
    </submittedName>
</protein>